<name>A0A7X3MVK3_9HYPH</name>
<dbReference type="Proteomes" id="UP000436483">
    <property type="component" value="Unassembled WGS sequence"/>
</dbReference>
<proteinExistence type="predicted"/>
<keyword evidence="2" id="KW-1185">Reference proteome</keyword>
<evidence type="ECO:0000313" key="1">
    <source>
        <dbReference type="EMBL" id="MXQ13981.1"/>
    </source>
</evidence>
<protein>
    <submittedName>
        <fullName evidence="1">Uncharacterized protein</fullName>
    </submittedName>
</protein>
<dbReference type="PROSITE" id="PS51257">
    <property type="entry name" value="PROKAR_LIPOPROTEIN"/>
    <property type="match status" value="1"/>
</dbReference>
<reference evidence="1 2" key="2">
    <citation type="submission" date="2020-01" db="EMBL/GenBank/DDBJ databases">
        <title>Microvirga sp. nov., an arsenate reduction bacterium isolated from Tibet hotspring sediments.</title>
        <authorList>
            <person name="Xian W.-D."/>
            <person name="Li W.-J."/>
        </authorList>
    </citation>
    <scope>NUCLEOTIDE SEQUENCE [LARGE SCALE GENOMIC DNA]</scope>
    <source>
        <strain evidence="1 2">KCTC 23863</strain>
    </source>
</reference>
<dbReference type="EMBL" id="WURB01000024">
    <property type="protein sequence ID" value="MXQ13981.1"/>
    <property type="molecule type" value="Genomic_DNA"/>
</dbReference>
<evidence type="ECO:0000313" key="2">
    <source>
        <dbReference type="Proteomes" id="UP000436483"/>
    </source>
</evidence>
<sequence>MASTKLTAKARAAFSVLAFVACDLARHGADQVSIALDLDASGVRLSAIIRGDIEKALAVAEGLREAAERRGHRLLGGEGFDLARTGLEPDQQRLALFCPVA</sequence>
<dbReference type="AlphaFoldDB" id="A0A7X3MVK3"/>
<comment type="caution">
    <text evidence="1">The sequence shown here is derived from an EMBL/GenBank/DDBJ whole genome shotgun (WGS) entry which is preliminary data.</text>
</comment>
<reference evidence="1 2" key="1">
    <citation type="submission" date="2019-12" db="EMBL/GenBank/DDBJ databases">
        <authorList>
            <person name="Yuan C.-G."/>
        </authorList>
    </citation>
    <scope>NUCLEOTIDE SEQUENCE [LARGE SCALE GENOMIC DNA]</scope>
    <source>
        <strain evidence="1 2">KCTC 23863</strain>
    </source>
</reference>
<gene>
    <name evidence="1" type="ORF">GR328_21470</name>
</gene>
<accession>A0A7X3MVK3</accession>
<organism evidence="1 2">
    <name type="scientific">Microvirga makkahensis</name>
    <dbReference type="NCBI Taxonomy" id="1128670"/>
    <lineage>
        <taxon>Bacteria</taxon>
        <taxon>Pseudomonadati</taxon>
        <taxon>Pseudomonadota</taxon>
        <taxon>Alphaproteobacteria</taxon>
        <taxon>Hyphomicrobiales</taxon>
        <taxon>Methylobacteriaceae</taxon>
        <taxon>Microvirga</taxon>
    </lineage>
</organism>
<dbReference type="RefSeq" id="WP_160887478.1">
    <property type="nucleotide sequence ID" value="NZ_WURB01000024.1"/>
</dbReference>